<name>A0A345YJS2_9MICO</name>
<organism evidence="3 5">
    <name type="scientific">Brachybacterium saurashtrense</name>
    <dbReference type="NCBI Taxonomy" id="556288"/>
    <lineage>
        <taxon>Bacteria</taxon>
        <taxon>Bacillati</taxon>
        <taxon>Actinomycetota</taxon>
        <taxon>Actinomycetes</taxon>
        <taxon>Micrococcales</taxon>
        <taxon>Dermabacteraceae</taxon>
        <taxon>Brachybacterium</taxon>
    </lineage>
</organism>
<dbReference type="AlphaFoldDB" id="A0A345YJS2"/>
<evidence type="ECO:0000313" key="4">
    <source>
        <dbReference type="Proteomes" id="UP000254236"/>
    </source>
</evidence>
<reference evidence="2 4" key="1">
    <citation type="submission" date="2018-07" db="EMBL/GenBank/DDBJ databases">
        <title>Brachybacterium saurashtrense DSM 23186 genome sequence.</title>
        <authorList>
            <person name="Guo L."/>
        </authorList>
    </citation>
    <scope>NUCLEOTIDE SEQUENCE [LARGE SCALE GENOMIC DNA]</scope>
    <source>
        <strain evidence="2 4">DSM 23186</strain>
    </source>
</reference>
<dbReference type="RefSeq" id="WP_115411929.1">
    <property type="nucleotide sequence ID" value="NZ_CP031356.1"/>
</dbReference>
<sequence>MSTATLVPPAPAASTPPAEPITPTDLAPVGPATPPSQPPLEESAARQALDLAQQGFLAGEIGELLDLSPVRVEEALEAAVPGSSATIAGALRRRLRNWRREHENSPWWEAEATFGVPHAHVLRLVRVPRDREIGVVAAGEPGYLDAVLAGDSCRDQRASRSARLYTFCATLQEIGDLFGVTRERIRQILGKDTPWSSTDLHAAAKALAAARRAEHTAAVARWSHAHPAAPLEDGARELGLAEEQVRHLLGRRRTHHEPAFDGPRESTRRTEEQIIADLRAFHAATGATTCQAFTAWAREQGVPGHQTAAIRFGTWNEALSAAGIGEETGAPRSAFRDEDLWAAVLAAVQAETGGTTFRAVEEWLAAHSAAPSGALIRQRLCGHEGGSWSETVTTALAVLREPDTFDPAWVQAVTAPRDWDTDPAQEDPLDHVRAAIAALGPRITTARYAAWARENGRPTVATLQRRTGDVWTGILAAAGGEPNAAKVKNRSRVEVGQYVTRFLAAHPTATTVEYARWAPQHGAPSLTTVIGRFGTWNGAVEACR</sequence>
<dbReference type="Pfam" id="PF18780">
    <property type="entry name" value="HNH_repeat"/>
    <property type="match status" value="1"/>
</dbReference>
<dbReference type="Gene3D" id="1.10.10.10">
    <property type="entry name" value="Winged helix-like DNA-binding domain superfamily/Winged helix DNA-binding domain"/>
    <property type="match status" value="1"/>
</dbReference>
<dbReference type="InterPro" id="IPR041025">
    <property type="entry name" value="HNH_repeat"/>
</dbReference>
<feature type="compositionally biased region" description="Low complexity" evidence="1">
    <location>
        <begin position="1"/>
        <end position="24"/>
    </location>
</feature>
<gene>
    <name evidence="2" type="ORF">DWV08_00050</name>
    <name evidence="3" type="ORF">DXU92_13950</name>
</gene>
<protein>
    <submittedName>
        <fullName evidence="3">Uncharacterized protein</fullName>
    </submittedName>
</protein>
<keyword evidence="4" id="KW-1185">Reference proteome</keyword>
<evidence type="ECO:0000256" key="1">
    <source>
        <dbReference type="SAM" id="MobiDB-lite"/>
    </source>
</evidence>
<dbReference type="EMBL" id="CP031356">
    <property type="protein sequence ID" value="AXK44174.1"/>
    <property type="molecule type" value="Genomic_DNA"/>
</dbReference>
<dbReference type="InterPro" id="IPR036388">
    <property type="entry name" value="WH-like_DNA-bd_sf"/>
</dbReference>
<dbReference type="OrthoDB" id="3268642at2"/>
<proteinExistence type="predicted"/>
<dbReference type="Proteomes" id="UP000282185">
    <property type="component" value="Unassembled WGS sequence"/>
</dbReference>
<evidence type="ECO:0000313" key="3">
    <source>
        <dbReference type="EMBL" id="RRR21446.1"/>
    </source>
</evidence>
<reference evidence="3 5" key="2">
    <citation type="submission" date="2018-08" db="EMBL/GenBank/DDBJ databases">
        <title>Brachybacterium saurashtrense DSM 23186.</title>
        <authorList>
            <person name="Li Y."/>
        </authorList>
    </citation>
    <scope>NUCLEOTIDE SEQUENCE [LARGE SCALE GENOMIC DNA]</scope>
    <source>
        <strain evidence="3 5">DSM 23186</strain>
    </source>
</reference>
<evidence type="ECO:0000313" key="5">
    <source>
        <dbReference type="Proteomes" id="UP000282185"/>
    </source>
</evidence>
<dbReference type="Proteomes" id="UP000254236">
    <property type="component" value="Chromosome"/>
</dbReference>
<dbReference type="EMBL" id="QSWH01000007">
    <property type="protein sequence ID" value="RRR21446.1"/>
    <property type="molecule type" value="Genomic_DNA"/>
</dbReference>
<accession>A0A345YJS2</accession>
<feature type="region of interest" description="Disordered" evidence="1">
    <location>
        <begin position="1"/>
        <end position="42"/>
    </location>
</feature>
<dbReference type="KEGG" id="bsau:DWV08_00050"/>
<evidence type="ECO:0000313" key="2">
    <source>
        <dbReference type="EMBL" id="AXK44174.1"/>
    </source>
</evidence>